<gene>
    <name evidence="7" type="ORF">EZS28_011733</name>
</gene>
<reference evidence="7 8" key="1">
    <citation type="submission" date="2019-03" db="EMBL/GenBank/DDBJ databases">
        <title>Single cell metagenomics reveals metabolic interactions within the superorganism composed of flagellate Streblomastix strix and complex community of Bacteroidetes bacteria on its surface.</title>
        <authorList>
            <person name="Treitli S.C."/>
            <person name="Kolisko M."/>
            <person name="Husnik F."/>
            <person name="Keeling P."/>
            <person name="Hampl V."/>
        </authorList>
    </citation>
    <scope>NUCLEOTIDE SEQUENCE [LARGE SCALE GENOMIC DNA]</scope>
    <source>
        <strain evidence="7">ST1C</strain>
    </source>
</reference>
<evidence type="ECO:0000256" key="1">
    <source>
        <dbReference type="ARBA" id="ARBA00004141"/>
    </source>
</evidence>
<comment type="similarity">
    <text evidence="2">Belongs to the UPF0220 family.</text>
</comment>
<dbReference type="Pfam" id="PF05255">
    <property type="entry name" value="UPF0220"/>
    <property type="match status" value="1"/>
</dbReference>
<dbReference type="AlphaFoldDB" id="A0A5J4WCS3"/>
<protein>
    <recommendedName>
        <fullName evidence="9">Transmembrane protein</fullName>
    </recommendedName>
</protein>
<evidence type="ECO:0000256" key="3">
    <source>
        <dbReference type="ARBA" id="ARBA00022692"/>
    </source>
</evidence>
<evidence type="ECO:0000256" key="6">
    <source>
        <dbReference type="SAM" id="Phobius"/>
    </source>
</evidence>
<evidence type="ECO:0000256" key="5">
    <source>
        <dbReference type="ARBA" id="ARBA00023136"/>
    </source>
</evidence>
<proteinExistence type="inferred from homology"/>
<organism evidence="7 8">
    <name type="scientific">Streblomastix strix</name>
    <dbReference type="NCBI Taxonomy" id="222440"/>
    <lineage>
        <taxon>Eukaryota</taxon>
        <taxon>Metamonada</taxon>
        <taxon>Preaxostyla</taxon>
        <taxon>Oxymonadida</taxon>
        <taxon>Streblomastigidae</taxon>
        <taxon>Streblomastix</taxon>
    </lineage>
</organism>
<keyword evidence="4 6" id="KW-1133">Transmembrane helix</keyword>
<accession>A0A5J4WCS3</accession>
<name>A0A5J4WCS3_9EUKA</name>
<feature type="transmembrane region" description="Helical" evidence="6">
    <location>
        <begin position="98"/>
        <end position="116"/>
    </location>
</feature>
<keyword evidence="5 6" id="KW-0472">Membrane</keyword>
<dbReference type="Proteomes" id="UP000324800">
    <property type="component" value="Unassembled WGS sequence"/>
</dbReference>
<feature type="transmembrane region" description="Helical" evidence="6">
    <location>
        <begin position="16"/>
        <end position="41"/>
    </location>
</feature>
<evidence type="ECO:0008006" key="9">
    <source>
        <dbReference type="Google" id="ProtNLM"/>
    </source>
</evidence>
<sequence length="127" mass="13806">MVEESTKKALGYTGTVISAILCTFAIWFFIDSLAVYGSGVYALNTLKSDSDESDGSKKLGKIILFITLTFMILCVIGSVVLLIVYYTGKGQGVDDMGAGIECLLTNIFLFAAFALFRASRPVFKFEN</sequence>
<dbReference type="EMBL" id="SNRW01002445">
    <property type="protein sequence ID" value="KAA6392737.1"/>
    <property type="molecule type" value="Genomic_DNA"/>
</dbReference>
<evidence type="ECO:0000313" key="8">
    <source>
        <dbReference type="Proteomes" id="UP000324800"/>
    </source>
</evidence>
<evidence type="ECO:0000256" key="2">
    <source>
        <dbReference type="ARBA" id="ARBA00005335"/>
    </source>
</evidence>
<dbReference type="GO" id="GO:0016020">
    <property type="term" value="C:membrane"/>
    <property type="evidence" value="ECO:0007669"/>
    <property type="project" value="UniProtKB-SubCell"/>
</dbReference>
<evidence type="ECO:0000313" key="7">
    <source>
        <dbReference type="EMBL" id="KAA6392737.1"/>
    </source>
</evidence>
<keyword evidence="3 6" id="KW-0812">Transmembrane</keyword>
<comment type="caution">
    <text evidence="7">The sequence shown here is derived from an EMBL/GenBank/DDBJ whole genome shotgun (WGS) entry which is preliminary data.</text>
</comment>
<feature type="transmembrane region" description="Helical" evidence="6">
    <location>
        <begin position="62"/>
        <end position="86"/>
    </location>
</feature>
<dbReference type="InterPro" id="IPR007919">
    <property type="entry name" value="UPF0220"/>
</dbReference>
<evidence type="ECO:0000256" key="4">
    <source>
        <dbReference type="ARBA" id="ARBA00022989"/>
    </source>
</evidence>
<comment type="subcellular location">
    <subcellularLocation>
        <location evidence="1">Membrane</location>
        <topology evidence="1">Multi-pass membrane protein</topology>
    </subcellularLocation>
</comment>